<reference evidence="1" key="1">
    <citation type="journal article" date="2014" name="Genome Biol. Evol.">
        <title>Three classes of plasmid (47-63 kb) carry the type B neurotoxin gene cluster of group II Clostridium botulinum.</title>
        <authorList>
            <person name="Carter A.T."/>
            <person name="Austin J.W."/>
            <person name="Weedmark K.A."/>
            <person name="Corbett C."/>
            <person name="Peck M.W."/>
        </authorList>
    </citation>
    <scope>NUCLEOTIDE SEQUENCE</scope>
    <source>
        <strain evidence="4">DB2</strain>
        <strain evidence="1">KapchunkaB2</strain>
        <strain evidence="2">KapchunkaB3</strain>
        <strain evidence="3">KapchunkaB8</strain>
        <plasmid evidence="4">pDB2</plasmid>
        <plasmid evidence="1">pKAPB2</plasmid>
        <plasmid evidence="2">pKAPB3</plasmid>
        <plasmid evidence="3">pKAPB8</plasmid>
    </source>
</reference>
<proteinExistence type="predicted"/>
<evidence type="ECO:0000313" key="3">
    <source>
        <dbReference type="EMBL" id="AIW54987.1"/>
    </source>
</evidence>
<name>A0A0A0UTU2_CLOBO</name>
<evidence type="ECO:0000313" key="4">
    <source>
        <dbReference type="EMBL" id="AIW55042.1"/>
    </source>
</evidence>
<evidence type="ECO:0000313" key="1">
    <source>
        <dbReference type="EMBL" id="AIW54683.1"/>
    </source>
</evidence>
<protein>
    <submittedName>
        <fullName evidence="1">Uncharacterized protein</fullName>
    </submittedName>
</protein>
<geneLocation type="plasmid" evidence="2">
    <name>pKAPB3</name>
</geneLocation>
<evidence type="ECO:0000313" key="2">
    <source>
        <dbReference type="EMBL" id="AIW54932.1"/>
    </source>
</evidence>
<accession>A0A0A0UTU2</accession>
<dbReference type="EMBL" id="KJ776585">
    <property type="protein sequence ID" value="AIW55042.1"/>
    <property type="molecule type" value="Genomic_DNA"/>
</dbReference>
<dbReference type="AlphaFoldDB" id="A0A0A0UTU2"/>
<geneLocation type="plasmid" evidence="4">
    <name>pDB2</name>
</geneLocation>
<sequence>MHSYKRNDILLYYNFLYEIRSIYFPSFQLHERIHILDQLVNLIFHLQQYFFLLALKIYILCYL</sequence>
<dbReference type="EMBL" id="KJ776583">
    <property type="protein sequence ID" value="AIW54932.1"/>
    <property type="molecule type" value="Genomic_DNA"/>
</dbReference>
<geneLocation type="plasmid" evidence="3">
    <name>pKAPB8</name>
</geneLocation>
<dbReference type="EMBL" id="KJ776584">
    <property type="protein sequence ID" value="AIW54987.1"/>
    <property type="molecule type" value="Genomic_DNA"/>
</dbReference>
<organism evidence="1">
    <name type="scientific">Clostridium botulinum</name>
    <dbReference type="NCBI Taxonomy" id="1491"/>
    <lineage>
        <taxon>Bacteria</taxon>
        <taxon>Bacillati</taxon>
        <taxon>Bacillota</taxon>
        <taxon>Clostridia</taxon>
        <taxon>Eubacteriales</taxon>
        <taxon>Clostridiaceae</taxon>
        <taxon>Clostridium</taxon>
    </lineage>
</organism>
<dbReference type="EMBL" id="KJ776579">
    <property type="protein sequence ID" value="AIW54683.1"/>
    <property type="molecule type" value="Genomic_DNA"/>
</dbReference>
<keyword evidence="1" id="KW-0614">Plasmid</keyword>
<geneLocation type="plasmid" evidence="1">
    <name>pKAPB2</name>
</geneLocation>